<evidence type="ECO:0000313" key="2">
    <source>
        <dbReference type="Proteomes" id="UP000662873"/>
    </source>
</evidence>
<proteinExistence type="predicted"/>
<organism evidence="1 2">
    <name type="scientific">Candidatus Nitrosymbiomonas proteolyticus</name>
    <dbReference type="NCBI Taxonomy" id="2608984"/>
    <lineage>
        <taxon>Bacteria</taxon>
        <taxon>Bacillati</taxon>
        <taxon>Armatimonadota</taxon>
        <taxon>Armatimonadota incertae sedis</taxon>
        <taxon>Candidatus Nitrosymbiomonas</taxon>
    </lineage>
</organism>
<dbReference type="KEGG" id="npy:NPRO_21260"/>
<protein>
    <submittedName>
        <fullName evidence="1">Type I restriction enzyme R protein</fullName>
    </submittedName>
</protein>
<accession>A0A809SAT2</accession>
<gene>
    <name evidence="1" type="ORF">NPRO_21260</name>
</gene>
<sequence length="87" mass="9997">MSSQFTFLESEFPEIFESAQRAEETACSDPRAACFYARRALELAVNWAYEHDASLQLPYREDLSALIHEPTFRIGRVASASRLRDRP</sequence>
<name>A0A809SAT2_9BACT</name>
<dbReference type="Proteomes" id="UP000662873">
    <property type="component" value="Chromosome"/>
</dbReference>
<dbReference type="EMBL" id="AP021858">
    <property type="protein sequence ID" value="BBO24531.1"/>
    <property type="molecule type" value="Genomic_DNA"/>
</dbReference>
<reference evidence="1" key="1">
    <citation type="journal article" name="DNA Res.">
        <title>The physiological potential of anammox bacteria as revealed by their core genome structure.</title>
        <authorList>
            <person name="Okubo T."/>
            <person name="Toyoda A."/>
            <person name="Fukuhara K."/>
            <person name="Uchiyama I."/>
            <person name="Harigaya Y."/>
            <person name="Kuroiwa M."/>
            <person name="Suzuki T."/>
            <person name="Murakami Y."/>
            <person name="Suwa Y."/>
            <person name="Takami H."/>
        </authorList>
    </citation>
    <scope>NUCLEOTIDE SEQUENCE</scope>
    <source>
        <strain evidence="1">317325-2</strain>
    </source>
</reference>
<evidence type="ECO:0000313" key="1">
    <source>
        <dbReference type="EMBL" id="BBO24531.1"/>
    </source>
</evidence>
<dbReference type="AlphaFoldDB" id="A0A809SAT2"/>